<accession>A0A382B7P8</accession>
<proteinExistence type="predicted"/>
<gene>
    <name evidence="1" type="ORF">METZ01_LOCUS162704</name>
</gene>
<organism evidence="1">
    <name type="scientific">marine metagenome</name>
    <dbReference type="NCBI Taxonomy" id="408172"/>
    <lineage>
        <taxon>unclassified sequences</taxon>
        <taxon>metagenomes</taxon>
        <taxon>ecological metagenomes</taxon>
    </lineage>
</organism>
<name>A0A382B7P8_9ZZZZ</name>
<dbReference type="InterPro" id="IPR010843">
    <property type="entry name" value="Uncharacterised_AroM"/>
</dbReference>
<evidence type="ECO:0000313" key="1">
    <source>
        <dbReference type="EMBL" id="SVB09850.1"/>
    </source>
</evidence>
<protein>
    <recommendedName>
        <fullName evidence="2">AroM protein</fullName>
    </recommendedName>
</protein>
<reference evidence="1" key="1">
    <citation type="submission" date="2018-05" db="EMBL/GenBank/DDBJ databases">
        <authorList>
            <person name="Lanie J.A."/>
            <person name="Ng W.-L."/>
            <person name="Kazmierczak K.M."/>
            <person name="Andrzejewski T.M."/>
            <person name="Davidsen T.M."/>
            <person name="Wayne K.J."/>
            <person name="Tettelin H."/>
            <person name="Glass J.I."/>
            <person name="Rusch D."/>
            <person name="Podicherti R."/>
            <person name="Tsui H.-C.T."/>
            <person name="Winkler M.E."/>
        </authorList>
    </citation>
    <scope>NUCLEOTIDE SEQUENCE</scope>
</reference>
<dbReference type="Pfam" id="PF07302">
    <property type="entry name" value="AroM"/>
    <property type="match status" value="1"/>
</dbReference>
<dbReference type="EMBL" id="UINC01028596">
    <property type="protein sequence ID" value="SVB09850.1"/>
    <property type="molecule type" value="Genomic_DNA"/>
</dbReference>
<evidence type="ECO:0008006" key="2">
    <source>
        <dbReference type="Google" id="ProtNLM"/>
    </source>
</evidence>
<sequence>MTEPTRKIGAITIGQAPRDDIMTVMTPHLPERLEVLQHGALDDLDGTAIAALRPDLSKEREEGDKAQHSGSSIEYDVLVSRMRDGSEAMMTHGGVVPLMQQKVDALEAADVELIVLLCGGDFPELHSNRIILHPGKLLRGAVESVAHGARLGIVMPSDVQVNAAQRDAAVRWGAHEVFVTHGSPYLPETDLDDEWQRVSADLAQHQVDLVFLNCMGMNEQMKSTIRQGTGKPVILLSSMLARTITELLH</sequence>
<dbReference type="AlphaFoldDB" id="A0A382B7P8"/>
<dbReference type="CDD" id="cd00838">
    <property type="entry name" value="MPP_superfamily"/>
    <property type="match status" value="1"/>
</dbReference>